<dbReference type="eggNOG" id="ENOG502SRVQ">
    <property type="taxonomic scope" value="Eukaryota"/>
</dbReference>
<dbReference type="STRING" id="692275.N1QFK0"/>
<keyword evidence="3" id="KW-1185">Reference proteome</keyword>
<evidence type="ECO:0000313" key="3">
    <source>
        <dbReference type="Proteomes" id="UP000016931"/>
    </source>
</evidence>
<dbReference type="AlphaFoldDB" id="N1QFK0"/>
<protein>
    <recommendedName>
        <fullName evidence="1">DUF7730 domain-containing protein</fullName>
    </recommendedName>
</protein>
<dbReference type="Pfam" id="PF24864">
    <property type="entry name" value="DUF7730"/>
    <property type="match status" value="1"/>
</dbReference>
<accession>N1QFK0</accession>
<gene>
    <name evidence="2" type="ORF">SEPMUDRAFT_9225</name>
</gene>
<reference evidence="2 3" key="1">
    <citation type="journal article" date="2012" name="PLoS Pathog.">
        <title>Diverse lifestyles and strategies of plant pathogenesis encoded in the genomes of eighteen Dothideomycetes fungi.</title>
        <authorList>
            <person name="Ohm R.A."/>
            <person name="Feau N."/>
            <person name="Henrissat B."/>
            <person name="Schoch C.L."/>
            <person name="Horwitz B.A."/>
            <person name="Barry K.W."/>
            <person name="Condon B.J."/>
            <person name="Copeland A.C."/>
            <person name="Dhillon B."/>
            <person name="Glaser F."/>
            <person name="Hesse C.N."/>
            <person name="Kosti I."/>
            <person name="LaButti K."/>
            <person name="Lindquist E.A."/>
            <person name="Lucas S."/>
            <person name="Salamov A.A."/>
            <person name="Bradshaw R.E."/>
            <person name="Ciuffetti L."/>
            <person name="Hamelin R.C."/>
            <person name="Kema G.H.J."/>
            <person name="Lawrence C."/>
            <person name="Scott J.A."/>
            <person name="Spatafora J.W."/>
            <person name="Turgeon B.G."/>
            <person name="de Wit P.J.G.M."/>
            <person name="Zhong S."/>
            <person name="Goodwin S.B."/>
            <person name="Grigoriev I.V."/>
        </authorList>
    </citation>
    <scope>NUCLEOTIDE SEQUENCE [LARGE SCALE GENOMIC DNA]</scope>
    <source>
        <strain evidence="2 3">SO2202</strain>
    </source>
</reference>
<dbReference type="OrthoDB" id="62952at2759"/>
<feature type="domain" description="DUF7730" evidence="1">
    <location>
        <begin position="2"/>
        <end position="94"/>
    </location>
</feature>
<name>N1QFK0_SPHMS</name>
<dbReference type="InterPro" id="IPR056632">
    <property type="entry name" value="DUF7730"/>
</dbReference>
<proteinExistence type="predicted"/>
<evidence type="ECO:0000313" key="2">
    <source>
        <dbReference type="EMBL" id="EMF12002.1"/>
    </source>
</evidence>
<dbReference type="HOGENOM" id="CLU_1558946_0_0_1"/>
<dbReference type="RefSeq" id="XP_016760123.1">
    <property type="nucleotide sequence ID" value="XM_016910582.1"/>
</dbReference>
<feature type="non-terminal residue" evidence="2">
    <location>
        <position position="1"/>
    </location>
</feature>
<sequence length="173" mass="20207">LRLPREIREHIYRYLLPRTIEHSKPNPLAQHARNFSAVKKRFTRGMMVPQSDTGYSRAAHIVWQKGNIRLLSVCRQIHDECAGMLYGDNTFLLFITYLSVSFRFNWLLLSGMTPQRKYDFLELLPARYMKLVKRVVVNLDHVDSYTGMIKYNVSGKGLTHGLRKQVQRLVNGL</sequence>
<dbReference type="PANTHER" id="PTHR42085">
    <property type="entry name" value="F-BOX DOMAIN-CONTAINING PROTEIN"/>
    <property type="match status" value="1"/>
</dbReference>
<dbReference type="InterPro" id="IPR038883">
    <property type="entry name" value="AN11006-like"/>
</dbReference>
<dbReference type="PANTHER" id="PTHR42085:SF7">
    <property type="entry name" value="F-BOX DOMAIN-CONTAINING PROTEIN"/>
    <property type="match status" value="1"/>
</dbReference>
<dbReference type="EMBL" id="KB456265">
    <property type="protein sequence ID" value="EMF12002.1"/>
    <property type="molecule type" value="Genomic_DNA"/>
</dbReference>
<dbReference type="Proteomes" id="UP000016931">
    <property type="component" value="Unassembled WGS sequence"/>
</dbReference>
<dbReference type="GeneID" id="27907719"/>
<dbReference type="OMA" id="INFRYRW"/>
<feature type="non-terminal residue" evidence="2">
    <location>
        <position position="173"/>
    </location>
</feature>
<evidence type="ECO:0000259" key="1">
    <source>
        <dbReference type="Pfam" id="PF24864"/>
    </source>
</evidence>
<organism evidence="2 3">
    <name type="scientific">Sphaerulina musiva (strain SO2202)</name>
    <name type="common">Poplar stem canker fungus</name>
    <name type="synonym">Septoria musiva</name>
    <dbReference type="NCBI Taxonomy" id="692275"/>
    <lineage>
        <taxon>Eukaryota</taxon>
        <taxon>Fungi</taxon>
        <taxon>Dikarya</taxon>
        <taxon>Ascomycota</taxon>
        <taxon>Pezizomycotina</taxon>
        <taxon>Dothideomycetes</taxon>
        <taxon>Dothideomycetidae</taxon>
        <taxon>Mycosphaerellales</taxon>
        <taxon>Mycosphaerellaceae</taxon>
        <taxon>Sphaerulina</taxon>
    </lineage>
</organism>